<dbReference type="Proteomes" id="UP000472276">
    <property type="component" value="Unassembled WGS sequence"/>
</dbReference>
<evidence type="ECO:0000256" key="2">
    <source>
        <dbReference type="ARBA" id="ARBA00022692"/>
    </source>
</evidence>
<dbReference type="GO" id="GO:0004888">
    <property type="term" value="F:transmembrane signaling receptor activity"/>
    <property type="evidence" value="ECO:0007669"/>
    <property type="project" value="TreeGrafter"/>
</dbReference>
<evidence type="ECO:0000313" key="5">
    <source>
        <dbReference type="Ensembl" id="ENSOABP00000028057.2"/>
    </source>
</evidence>
<protein>
    <recommendedName>
        <fullName evidence="4">Immunoglobulin V-set domain-containing protein</fullName>
    </recommendedName>
</protein>
<reference evidence="5" key="2">
    <citation type="submission" date="2025-09" db="UniProtKB">
        <authorList>
            <consortium name="Ensembl"/>
        </authorList>
    </citation>
    <scope>IDENTIFICATION</scope>
</reference>
<dbReference type="Gene3D" id="2.60.40.10">
    <property type="entry name" value="Immunoglobulins"/>
    <property type="match status" value="1"/>
</dbReference>
<name>A0A668TQF0_OREAU</name>
<evidence type="ECO:0000256" key="3">
    <source>
        <dbReference type="ARBA" id="ARBA00023136"/>
    </source>
</evidence>
<dbReference type="InterPro" id="IPR013783">
    <property type="entry name" value="Ig-like_fold"/>
</dbReference>
<dbReference type="InterPro" id="IPR036179">
    <property type="entry name" value="Ig-like_dom_sf"/>
</dbReference>
<dbReference type="AlphaFoldDB" id="A0A668TQF0"/>
<feature type="domain" description="Immunoglobulin V-set" evidence="4">
    <location>
        <begin position="18"/>
        <end position="104"/>
    </location>
</feature>
<sequence length="181" mass="20029">RHLNYCPIPLTDGSIINVEGFEGKNVSFQCKHKIASKSNKYFCKDPCKGEGDILVTVEPGRRAESGRIALVDSGDGSFTVTFSHLQLSDSQKYWCAVDRLGFDTFTEVQLAGSWVGDPVFSVLFMFSLVCHTNVPTSCFFPCQLVSLVRLCSALYSPVSNHCHHSTCVFKLLGFTSSWSCH</sequence>
<keyword evidence="2" id="KW-0812">Transmembrane</keyword>
<organism evidence="5 6">
    <name type="scientific">Oreochromis aureus</name>
    <name type="common">Israeli tilapia</name>
    <name type="synonym">Chromis aureus</name>
    <dbReference type="NCBI Taxonomy" id="47969"/>
    <lineage>
        <taxon>Eukaryota</taxon>
        <taxon>Metazoa</taxon>
        <taxon>Chordata</taxon>
        <taxon>Craniata</taxon>
        <taxon>Vertebrata</taxon>
        <taxon>Euteleostomi</taxon>
        <taxon>Actinopterygii</taxon>
        <taxon>Neopterygii</taxon>
        <taxon>Teleostei</taxon>
        <taxon>Neoteleostei</taxon>
        <taxon>Acanthomorphata</taxon>
        <taxon>Ovalentaria</taxon>
        <taxon>Cichlomorphae</taxon>
        <taxon>Cichliformes</taxon>
        <taxon>Cichlidae</taxon>
        <taxon>African cichlids</taxon>
        <taxon>Pseudocrenilabrinae</taxon>
        <taxon>Oreochromini</taxon>
        <taxon>Oreochromis</taxon>
    </lineage>
</organism>
<dbReference type="GO" id="GO:0005886">
    <property type="term" value="C:plasma membrane"/>
    <property type="evidence" value="ECO:0007669"/>
    <property type="project" value="TreeGrafter"/>
</dbReference>
<evidence type="ECO:0000259" key="4">
    <source>
        <dbReference type="Pfam" id="PF07686"/>
    </source>
</evidence>
<evidence type="ECO:0000256" key="1">
    <source>
        <dbReference type="ARBA" id="ARBA00004370"/>
    </source>
</evidence>
<comment type="subcellular location">
    <subcellularLocation>
        <location evidence="1">Membrane</location>
    </subcellularLocation>
</comment>
<proteinExistence type="predicted"/>
<keyword evidence="3" id="KW-0472">Membrane</keyword>
<dbReference type="Pfam" id="PF07686">
    <property type="entry name" value="V-set"/>
    <property type="match status" value="1"/>
</dbReference>
<dbReference type="PANTHER" id="PTHR11860">
    <property type="entry name" value="POLYMERIC-IMMUNOGLOBULIN RECEPTOR"/>
    <property type="match status" value="1"/>
</dbReference>
<dbReference type="Ensembl" id="ENSOABT00000028840.2">
    <property type="protein sequence ID" value="ENSOABP00000028057.2"/>
    <property type="gene ID" value="ENSOABG00000013149.2"/>
</dbReference>
<keyword evidence="6" id="KW-1185">Reference proteome</keyword>
<dbReference type="SUPFAM" id="SSF48726">
    <property type="entry name" value="Immunoglobulin"/>
    <property type="match status" value="1"/>
</dbReference>
<dbReference type="PANTHER" id="PTHR11860:SF118">
    <property type="entry name" value="CMRF35-LIKE MOLECULE 3-RELATED"/>
    <property type="match status" value="1"/>
</dbReference>
<accession>A0A668TQF0</accession>
<reference evidence="5" key="1">
    <citation type="submission" date="2025-08" db="UniProtKB">
        <authorList>
            <consortium name="Ensembl"/>
        </authorList>
    </citation>
    <scope>IDENTIFICATION</scope>
</reference>
<evidence type="ECO:0000313" key="6">
    <source>
        <dbReference type="Proteomes" id="UP000472276"/>
    </source>
</evidence>
<dbReference type="InterPro" id="IPR013106">
    <property type="entry name" value="Ig_V-set"/>
</dbReference>
<dbReference type="InterPro" id="IPR050671">
    <property type="entry name" value="CD300_family_receptors"/>
</dbReference>